<proteinExistence type="predicted"/>
<reference evidence="2" key="1">
    <citation type="submission" date="2012-09" db="EMBL/GenBank/DDBJ databases">
        <authorList>
            <person name="Martin A.A."/>
        </authorList>
    </citation>
    <scope>NUCLEOTIDE SEQUENCE</scope>
</reference>
<protein>
    <submittedName>
        <fullName evidence="3">RanBP2-type domain-containing protein</fullName>
    </submittedName>
</protein>
<dbReference type="WBParaSite" id="ACAC_0000148701-mRNA-1">
    <property type="protein sequence ID" value="ACAC_0000148701-mRNA-1"/>
    <property type="gene ID" value="ACAC_0000148701"/>
</dbReference>
<feature type="compositionally biased region" description="Basic and acidic residues" evidence="1">
    <location>
        <begin position="286"/>
        <end position="308"/>
    </location>
</feature>
<feature type="compositionally biased region" description="Polar residues" evidence="1">
    <location>
        <begin position="252"/>
        <end position="264"/>
    </location>
</feature>
<dbReference type="Proteomes" id="UP000035642">
    <property type="component" value="Unassembled WGS sequence"/>
</dbReference>
<feature type="region of interest" description="Disordered" evidence="1">
    <location>
        <begin position="422"/>
        <end position="497"/>
    </location>
</feature>
<reference evidence="3" key="2">
    <citation type="submission" date="2017-02" db="UniProtKB">
        <authorList>
            <consortium name="WormBaseParasite"/>
        </authorList>
    </citation>
    <scope>IDENTIFICATION</scope>
</reference>
<evidence type="ECO:0000313" key="3">
    <source>
        <dbReference type="WBParaSite" id="ACAC_0000148701-mRNA-1"/>
    </source>
</evidence>
<feature type="region of interest" description="Disordered" evidence="1">
    <location>
        <begin position="286"/>
        <end position="357"/>
    </location>
</feature>
<keyword evidence="2" id="KW-1185">Reference proteome</keyword>
<evidence type="ECO:0000313" key="2">
    <source>
        <dbReference type="Proteomes" id="UP000035642"/>
    </source>
</evidence>
<sequence>MVFGLGGRDAVGVRVLAVASPRSRPIEGQCCRLLEFVFVDAVFARIFTCSCVMSSDKQGWLSAVSRLFSGGGHTLSPVAESCSVPARNLRYLSPSALETGVSQPGVSKPVAFDRSSVSCITSRKRILTQDDHPSTAVDTLLCQENPKRSRREQFASTMLENLSPRLLSAHLDSRMNRSVGVPSSSVEFLHSPISNRSLIERIGSNRSNASSLSSKTRAILSHLERINTPAREARKLPVMRGSTLPSERWAPMNSSTTAPPLVKTNANVPSRIQLLSASLASQRKPYWRDITRTAKDKDRSPSPKRDRTSGNSSVHPLFDMENTNSFGVDSCLSSRSPQANVGSEQTARNGHSVEDTDTSFGKYGIEVGNIFLGGYESGIPVCNPATVVASSEFREDMVFKFDAPVEPQLGQLLDEDEDLTLEERGESTNPSESSNSDSEDEQQSSVSEAEEINAPVRYGKNSRPSTAADSETSADVSTAITPVSSKDVSPQTKVETSLKCPNCSNTNKDVSTCTACGLKNEGSIPSKSPISNVTSYVRPAVSHRTSADGPEIPAGCRIDSTDTRHTNLEPPSISKSLEAPTPVVANPDSVSVPTCSQSFVIKNVPEANKERRSEIGESEERKDWECPDCIASYDKCVCCGHVMYKSDHTQTSFNVFGERAFKVGATPSTFSFGFTGSNDAPSSGKTIKFGFGASDWTKSATTNTDLSFSKAATIPPENPNPLVSPEPGKDTIANISPELDTTKGCAEPKPLTFSVGAGAAVFGSEPKPPLFGSLSSSTLKSSSTTGSFLPVSSNSTFVNASTVITAGNSSQVVPNSAPTAFVFGSASSKDLSGQSGLLNVKPEGNNPTGTTPFGNNVSFGALPNNNAKVLSSTTCTSGSSAEATNMVPSTSVNIFGGAGAAKPVFSSFGITSESATPFTNTNTSTGSQDVSPFKISAGNSSEIQKPLFGIGATTASKPFFGASTSTISNSNGGLSFNFGQTNTFGGFGTSASSSAVSSSLPTTSSNPSIFGSAASVTEAPKSFQFNTTLPESIFQFGQTPLTGSTPFQFGSSQLATSAVPWGRRADRAGPTIAGRRASRCAGSQFSRLSFLSAEEADANIVRISLHCDKFALELTDSYRKVGRVN</sequence>
<feature type="compositionally biased region" description="Polar residues" evidence="1">
    <location>
        <begin position="462"/>
        <end position="495"/>
    </location>
</feature>
<accession>A0A0K0CVT9</accession>
<feature type="compositionally biased region" description="Polar residues" evidence="1">
    <location>
        <begin position="321"/>
        <end position="349"/>
    </location>
</feature>
<name>A0A0K0CVT9_ANGCA</name>
<dbReference type="STRING" id="6313.A0A0K0CVT9"/>
<feature type="region of interest" description="Disordered" evidence="1">
    <location>
        <begin position="542"/>
        <end position="580"/>
    </location>
</feature>
<evidence type="ECO:0000256" key="1">
    <source>
        <dbReference type="SAM" id="MobiDB-lite"/>
    </source>
</evidence>
<organism evidence="2 3">
    <name type="scientific">Angiostrongylus cantonensis</name>
    <name type="common">Rat lungworm</name>
    <dbReference type="NCBI Taxonomy" id="6313"/>
    <lineage>
        <taxon>Eukaryota</taxon>
        <taxon>Metazoa</taxon>
        <taxon>Ecdysozoa</taxon>
        <taxon>Nematoda</taxon>
        <taxon>Chromadorea</taxon>
        <taxon>Rhabditida</taxon>
        <taxon>Rhabditina</taxon>
        <taxon>Rhabditomorpha</taxon>
        <taxon>Strongyloidea</taxon>
        <taxon>Metastrongylidae</taxon>
        <taxon>Angiostrongylus</taxon>
    </lineage>
</organism>
<dbReference type="AlphaFoldDB" id="A0A0K0CVT9"/>
<feature type="region of interest" description="Disordered" evidence="1">
    <location>
        <begin position="232"/>
        <end position="264"/>
    </location>
</feature>
<feature type="compositionally biased region" description="Low complexity" evidence="1">
    <location>
        <begin position="427"/>
        <end position="436"/>
    </location>
</feature>